<comment type="subcellular location">
    <subcellularLocation>
        <location evidence="1 7">Cell membrane</location>
        <topology evidence="1 7">Multi-pass membrane protein</topology>
    </subcellularLocation>
</comment>
<feature type="transmembrane region" description="Helical" evidence="7">
    <location>
        <begin position="124"/>
        <end position="147"/>
    </location>
</feature>
<dbReference type="Proteomes" id="UP000278673">
    <property type="component" value="Unassembled WGS sequence"/>
</dbReference>
<feature type="domain" description="ABC transmembrane type-1" evidence="8">
    <location>
        <begin position="93"/>
        <end position="285"/>
    </location>
</feature>
<dbReference type="PROSITE" id="PS50928">
    <property type="entry name" value="ABC_TM1"/>
    <property type="match status" value="1"/>
</dbReference>
<comment type="caution">
    <text evidence="9">The sequence shown here is derived from an EMBL/GenBank/DDBJ whole genome shotgun (WGS) entry which is preliminary data.</text>
</comment>
<dbReference type="PANTHER" id="PTHR43744">
    <property type="entry name" value="ABC TRANSPORTER PERMEASE PROTEIN MG189-RELATED-RELATED"/>
    <property type="match status" value="1"/>
</dbReference>
<feature type="transmembrane region" description="Helical" evidence="7">
    <location>
        <begin position="92"/>
        <end position="117"/>
    </location>
</feature>
<evidence type="ECO:0000313" key="10">
    <source>
        <dbReference type="Proteomes" id="UP000278673"/>
    </source>
</evidence>
<evidence type="ECO:0000256" key="6">
    <source>
        <dbReference type="ARBA" id="ARBA00023136"/>
    </source>
</evidence>
<evidence type="ECO:0000256" key="1">
    <source>
        <dbReference type="ARBA" id="ARBA00004651"/>
    </source>
</evidence>
<keyword evidence="10" id="KW-1185">Reference proteome</keyword>
<evidence type="ECO:0000313" key="9">
    <source>
        <dbReference type="EMBL" id="RMI44626.1"/>
    </source>
</evidence>
<protein>
    <submittedName>
        <fullName evidence="9">Carbohydrate ABC transporter permease</fullName>
    </submittedName>
</protein>
<evidence type="ECO:0000256" key="4">
    <source>
        <dbReference type="ARBA" id="ARBA00022692"/>
    </source>
</evidence>
<keyword evidence="2 7" id="KW-0813">Transport</keyword>
<dbReference type="SUPFAM" id="SSF161098">
    <property type="entry name" value="MetI-like"/>
    <property type="match status" value="1"/>
</dbReference>
<feature type="transmembrane region" description="Helical" evidence="7">
    <location>
        <begin position="208"/>
        <end position="233"/>
    </location>
</feature>
<keyword evidence="5 7" id="KW-1133">Transmembrane helix</keyword>
<feature type="transmembrane region" description="Helical" evidence="7">
    <location>
        <begin position="167"/>
        <end position="187"/>
    </location>
</feature>
<evidence type="ECO:0000256" key="5">
    <source>
        <dbReference type="ARBA" id="ARBA00022989"/>
    </source>
</evidence>
<dbReference type="InterPro" id="IPR000515">
    <property type="entry name" value="MetI-like"/>
</dbReference>
<evidence type="ECO:0000256" key="3">
    <source>
        <dbReference type="ARBA" id="ARBA00022475"/>
    </source>
</evidence>
<dbReference type="Pfam" id="PF00528">
    <property type="entry name" value="BPD_transp_1"/>
    <property type="match status" value="1"/>
</dbReference>
<dbReference type="InterPro" id="IPR035906">
    <property type="entry name" value="MetI-like_sf"/>
</dbReference>
<dbReference type="AlphaFoldDB" id="A0A3M2M4X1"/>
<dbReference type="GO" id="GO:0005886">
    <property type="term" value="C:plasma membrane"/>
    <property type="evidence" value="ECO:0007669"/>
    <property type="project" value="UniProtKB-SubCell"/>
</dbReference>
<reference evidence="9 10" key="1">
    <citation type="submission" date="2018-10" db="EMBL/GenBank/DDBJ databases">
        <title>Isolation, diversity and antifungal activity of actinobacteria from wheat.</title>
        <authorList>
            <person name="Han C."/>
        </authorList>
    </citation>
    <scope>NUCLEOTIDE SEQUENCE [LARGE SCALE GENOMIC DNA]</scope>
    <source>
        <strain evidence="9 10">NEAU-YY642</strain>
    </source>
</reference>
<sequence length="300" mass="32664">MAVKPTDRDPSVRTLIAPGEMTGRTGRWIYRFVLTLTLVGFVLAFLFPLYWMASGALKSSAELARSTPTLLPRSWHPENYGEAWSTLGLDRYFWNTVVLAFGAWAFQLVFAVAAAYALSALRPVLGNVLLGMMLATLMLPVSALLVPTYLTVVDVPLLGVNLINTPFAVWLPACANAFNVFLLKRFFDQIPTELLDSARMDGAGSLRILVSVVLPLSRPVLAVVSIFAIVGVWKDFLWPMLVLPDPARQPITVALNALAADMPVNQLLAGMVMASVPLLVLFLIFQRHIVAGLTAGSLKG</sequence>
<keyword evidence="4 7" id="KW-0812">Transmembrane</keyword>
<feature type="transmembrane region" description="Helical" evidence="7">
    <location>
        <begin position="28"/>
        <end position="51"/>
    </location>
</feature>
<gene>
    <name evidence="9" type="ORF">EBN88_04835</name>
</gene>
<comment type="similarity">
    <text evidence="7">Belongs to the binding-protein-dependent transport system permease family.</text>
</comment>
<proteinExistence type="inferred from homology"/>
<dbReference type="GO" id="GO:0055085">
    <property type="term" value="P:transmembrane transport"/>
    <property type="evidence" value="ECO:0007669"/>
    <property type="project" value="InterPro"/>
</dbReference>
<dbReference type="PANTHER" id="PTHR43744:SF12">
    <property type="entry name" value="ABC TRANSPORTER PERMEASE PROTEIN MG189-RELATED"/>
    <property type="match status" value="1"/>
</dbReference>
<evidence type="ECO:0000259" key="8">
    <source>
        <dbReference type="PROSITE" id="PS50928"/>
    </source>
</evidence>
<dbReference type="EMBL" id="RFFJ01000014">
    <property type="protein sequence ID" value="RMI44626.1"/>
    <property type="molecule type" value="Genomic_DNA"/>
</dbReference>
<name>A0A3M2M4X1_9ACTN</name>
<accession>A0A3M2M4X1</accession>
<dbReference type="Gene3D" id="1.10.3720.10">
    <property type="entry name" value="MetI-like"/>
    <property type="match status" value="1"/>
</dbReference>
<dbReference type="CDD" id="cd06261">
    <property type="entry name" value="TM_PBP2"/>
    <property type="match status" value="1"/>
</dbReference>
<evidence type="ECO:0000256" key="7">
    <source>
        <dbReference type="RuleBase" id="RU363032"/>
    </source>
</evidence>
<feature type="transmembrane region" description="Helical" evidence="7">
    <location>
        <begin position="267"/>
        <end position="285"/>
    </location>
</feature>
<dbReference type="RefSeq" id="WP_122182542.1">
    <property type="nucleotide sequence ID" value="NZ_RFFJ01000014.1"/>
</dbReference>
<organism evidence="9 10">
    <name type="scientific">Streptomyces triticirhizae</name>
    <dbReference type="NCBI Taxonomy" id="2483353"/>
    <lineage>
        <taxon>Bacteria</taxon>
        <taxon>Bacillati</taxon>
        <taxon>Actinomycetota</taxon>
        <taxon>Actinomycetes</taxon>
        <taxon>Kitasatosporales</taxon>
        <taxon>Streptomycetaceae</taxon>
        <taxon>Streptomyces</taxon>
    </lineage>
</organism>
<keyword evidence="3" id="KW-1003">Cell membrane</keyword>
<evidence type="ECO:0000256" key="2">
    <source>
        <dbReference type="ARBA" id="ARBA00022448"/>
    </source>
</evidence>
<keyword evidence="6 7" id="KW-0472">Membrane</keyword>